<dbReference type="RefSeq" id="XP_070915348.1">
    <property type="nucleotide sequence ID" value="XM_071059247.1"/>
</dbReference>
<evidence type="ECO:0000313" key="2">
    <source>
        <dbReference type="EMBL" id="GAB1313616.1"/>
    </source>
</evidence>
<dbReference type="EMBL" id="BAAFSV010000002">
    <property type="protein sequence ID" value="GAB1313616.1"/>
    <property type="molecule type" value="Genomic_DNA"/>
</dbReference>
<accession>A0ABQ0G7B0</accession>
<comment type="caution">
    <text evidence="2">The sequence shown here is derived from an EMBL/GenBank/DDBJ whole genome shotgun (WGS) entry which is preliminary data.</text>
</comment>
<evidence type="ECO:0000313" key="3">
    <source>
        <dbReference type="Proteomes" id="UP001628179"/>
    </source>
</evidence>
<dbReference type="GeneID" id="98174570"/>
<evidence type="ECO:0000256" key="1">
    <source>
        <dbReference type="SAM" id="MobiDB-lite"/>
    </source>
</evidence>
<feature type="compositionally biased region" description="Polar residues" evidence="1">
    <location>
        <begin position="673"/>
        <end position="689"/>
    </location>
</feature>
<feature type="region of interest" description="Disordered" evidence="1">
    <location>
        <begin position="673"/>
        <end position="694"/>
    </location>
</feature>
<evidence type="ECO:0008006" key="4">
    <source>
        <dbReference type="Google" id="ProtNLM"/>
    </source>
</evidence>
<gene>
    <name evidence="2" type="ORF">MFIFM68171_03826</name>
</gene>
<feature type="compositionally biased region" description="Low complexity" evidence="1">
    <location>
        <begin position="575"/>
        <end position="590"/>
    </location>
</feature>
<dbReference type="Gene3D" id="3.80.10.10">
    <property type="entry name" value="Ribonuclease Inhibitor"/>
    <property type="match status" value="1"/>
</dbReference>
<dbReference type="SUPFAM" id="SSF52047">
    <property type="entry name" value="RNI-like"/>
    <property type="match status" value="1"/>
</dbReference>
<organism evidence="2 3">
    <name type="scientific">Madurella fahalii</name>
    <dbReference type="NCBI Taxonomy" id="1157608"/>
    <lineage>
        <taxon>Eukaryota</taxon>
        <taxon>Fungi</taxon>
        <taxon>Dikarya</taxon>
        <taxon>Ascomycota</taxon>
        <taxon>Pezizomycotina</taxon>
        <taxon>Sordariomycetes</taxon>
        <taxon>Sordariomycetidae</taxon>
        <taxon>Sordariales</taxon>
        <taxon>Sordariales incertae sedis</taxon>
        <taxon>Madurella</taxon>
    </lineage>
</organism>
<name>A0ABQ0G7B0_9PEZI</name>
<protein>
    <recommendedName>
        <fullName evidence="4">Leucine rich repeat domain containing protein</fullName>
    </recommendedName>
</protein>
<dbReference type="InterPro" id="IPR032675">
    <property type="entry name" value="LRR_dom_sf"/>
</dbReference>
<keyword evidence="3" id="KW-1185">Reference proteome</keyword>
<sequence length="804" mass="89208">MDRSGPPSYQDAMKRSDWLALVAPYVQVREYARLCLVSSRFYHQFAPRLWNDPLNLEWFYRFMRHMGRVRAATRAFVVSLDLRGFVMGTADFALYSWGKTLSETLRMLPSTFPRLRCILLDGHPDIETDALLDALGSGPLLLSIPQCEAGLPNSFFASPCVKNLVYLDISGMPGSLRNPLVQGTLSPLNLPNLRILKAQGREMDDSTANLLFKTFKEQLWSIDLSYNKLTDAIFVDMHHFAFPALNSRTGNFAVEGRLTHPPGEGSASFGKFCFVEESNWSASFSHPQRYLADAPAYTRSAHEALQGITSARLDGRVKIRPDSPGAVKAMLSGGPGNHSTPPEDIHELDICRGHHGITHLYLNGNNISAGGLARMIRSSPGQLQHLECESMSVIIHEAVRPSWLAPGKARILGILGLAHVFRPVFSSNLQVLRIHHSLVTQLLTLELDGVSSMENLWLAETCLLPRAEMAYPEAFVPDMNPRLQSLVLTQIPRYSTGPLIEKLTNFLKLASIQERAIQDVKVTTRRGPSTLRGLRHICLEFEPDPRETEALFGERSDDEDSLDPEGLMSQEFSFFGSSSWSSSSKKPSTSAGRRPAAVASPRNEPELRSNSNQESARRLEQPSPSPYPPTETTEGGSYVTFNNDGRNPPLAVWIGSPTTAVSPAVREYARLLTSTSNPGSSSALQTDPTPSSPAHIAAGVPPHSYIFPAAWEAMLFPRDPPHLVFNAKHKRPSRAELRGMRDVVAAIKEYRAKTRAAYDRCDAATRDGKGGKEGEGLPHFHWTGRLEVSMVDLTKHFHQSRYWR</sequence>
<dbReference type="Proteomes" id="UP001628179">
    <property type="component" value="Unassembled WGS sequence"/>
</dbReference>
<feature type="region of interest" description="Disordered" evidence="1">
    <location>
        <begin position="575"/>
        <end position="643"/>
    </location>
</feature>
<reference evidence="2 3" key="1">
    <citation type="submission" date="2024-09" db="EMBL/GenBank/DDBJ databases">
        <title>Itraconazole resistance in Madurella fahalii resulting from another homologue of gene encoding cytochrome P450 14-alpha sterol demethylase (CYP51).</title>
        <authorList>
            <person name="Yoshioka I."/>
            <person name="Fahal A.H."/>
            <person name="Kaneko S."/>
            <person name="Yaguchi T."/>
        </authorList>
    </citation>
    <scope>NUCLEOTIDE SEQUENCE [LARGE SCALE GENOMIC DNA]</scope>
    <source>
        <strain evidence="2 3">IFM 68171</strain>
    </source>
</reference>
<proteinExistence type="predicted"/>